<dbReference type="SUPFAM" id="SSF52096">
    <property type="entry name" value="ClpP/crotonase"/>
    <property type="match status" value="1"/>
</dbReference>
<dbReference type="SUPFAM" id="SSF50156">
    <property type="entry name" value="PDZ domain-like"/>
    <property type="match status" value="1"/>
</dbReference>
<dbReference type="Gene3D" id="3.90.226.10">
    <property type="entry name" value="2-enoyl-CoA Hydratase, Chain A, domain 1"/>
    <property type="match status" value="1"/>
</dbReference>
<organism evidence="2 3">
    <name type="scientific">Alteriqipengyuania lutimaris</name>
    <dbReference type="NCBI Taxonomy" id="1538146"/>
    <lineage>
        <taxon>Bacteria</taxon>
        <taxon>Pseudomonadati</taxon>
        <taxon>Pseudomonadota</taxon>
        <taxon>Alphaproteobacteria</taxon>
        <taxon>Sphingomonadales</taxon>
        <taxon>Erythrobacteraceae</taxon>
        <taxon>Alteriqipengyuania</taxon>
    </lineage>
</organism>
<name>A0A395LMI6_9SPHN</name>
<dbReference type="Gene3D" id="2.30.42.10">
    <property type="match status" value="1"/>
</dbReference>
<evidence type="ECO:0000256" key="1">
    <source>
        <dbReference type="SAM" id="SignalP"/>
    </source>
</evidence>
<dbReference type="Gene3D" id="3.30.750.44">
    <property type="match status" value="1"/>
</dbReference>
<dbReference type="InterPro" id="IPR036034">
    <property type="entry name" value="PDZ_sf"/>
</dbReference>
<dbReference type="Proteomes" id="UP000254101">
    <property type="component" value="Unassembled WGS sequence"/>
</dbReference>
<dbReference type="AlphaFoldDB" id="A0A395LMI6"/>
<dbReference type="OrthoDB" id="9812068at2"/>
<comment type="caution">
    <text evidence="2">The sequence shown here is derived from an EMBL/GenBank/DDBJ whole genome shotgun (WGS) entry which is preliminary data.</text>
</comment>
<gene>
    <name evidence="2" type="ORF">DL238_11980</name>
</gene>
<feature type="chain" id="PRO_5017413520" evidence="1">
    <location>
        <begin position="23"/>
        <end position="431"/>
    </location>
</feature>
<evidence type="ECO:0000313" key="3">
    <source>
        <dbReference type="Proteomes" id="UP000254101"/>
    </source>
</evidence>
<protein>
    <submittedName>
        <fullName evidence="2">Uncharacterized protein</fullName>
    </submittedName>
</protein>
<keyword evidence="3" id="KW-1185">Reference proteome</keyword>
<sequence>MRKIALGCLLLASVGGAIPAAAQDPATGYAQSAAAFDAEAAWDEFEQLLRGEYAYIERDDIDVEAQLDRSRALAAKATDKAALRRIMHRTALTFMDPHLIVGPFEDDDYAIVMTAADLDARFADGKAVIVDVRRGSPAFDAALRPGDEVLAIGGKPAKAAAQGPFGEALPDPTAEQFDYGLTLAVNGRRKGDRTLKIRSVQGQVRDVELASTRDWANSLRERKLVDLSFVGTGGDVAVLAPLNSLGNNDTIPAFDAAMKDAIGAGARAIILDMRETPSGGNTEVARSIIGHFTDQVRPYQMHRIPALEREFTVPRQFVEYVFPREPFFGGPVIVLHGRWTGSMGEGIVIGMDAATGATTIGSDMGDLLGGLWNEQLELSGARVDLGGESLFHVDGTPREDYVADIPIEPASTAADGADPAIAEALRLLEKR</sequence>
<dbReference type="RefSeq" id="WP_115492477.1">
    <property type="nucleotide sequence ID" value="NZ_JACHWW010000001.1"/>
</dbReference>
<reference evidence="2 3" key="1">
    <citation type="submission" date="2018-07" db="EMBL/GenBank/DDBJ databases">
        <title>Erythrobacter nanhaiensis sp. nov., a novel member of the genus Erythrobacter isolated from the South China Sea.</title>
        <authorList>
            <person name="Chen X."/>
            <person name="Liu J."/>
        </authorList>
    </citation>
    <scope>NUCLEOTIDE SEQUENCE [LARGE SCALE GENOMIC DNA]</scope>
    <source>
        <strain evidence="2 3">S-5</strain>
    </source>
</reference>
<keyword evidence="1" id="KW-0732">Signal</keyword>
<dbReference type="EMBL" id="QRBB01000001">
    <property type="protein sequence ID" value="RDS78253.1"/>
    <property type="molecule type" value="Genomic_DNA"/>
</dbReference>
<accession>A0A395LMI6</accession>
<evidence type="ECO:0000313" key="2">
    <source>
        <dbReference type="EMBL" id="RDS78253.1"/>
    </source>
</evidence>
<proteinExistence type="predicted"/>
<dbReference type="InterPro" id="IPR029045">
    <property type="entry name" value="ClpP/crotonase-like_dom_sf"/>
</dbReference>
<feature type="signal peptide" evidence="1">
    <location>
        <begin position="1"/>
        <end position="22"/>
    </location>
</feature>